<accession>A0A0K9PL55</accession>
<proteinExistence type="predicted"/>
<evidence type="ECO:0000313" key="3">
    <source>
        <dbReference type="EMBL" id="KMZ68972.1"/>
    </source>
</evidence>
<dbReference type="Pfam" id="PF00646">
    <property type="entry name" value="F-box"/>
    <property type="match status" value="1"/>
</dbReference>
<dbReference type="CDD" id="cd22152">
    <property type="entry name" value="F-box_AtAFR-like"/>
    <property type="match status" value="1"/>
</dbReference>
<gene>
    <name evidence="3" type="ORF">ZOSMA_224G00090</name>
</gene>
<dbReference type="PANTHER" id="PTHR24414:SF23">
    <property type="entry name" value="F-BOX_KELCH-REPEAT PROTEIN SKIP6"/>
    <property type="match status" value="1"/>
</dbReference>
<dbReference type="InterPro" id="IPR001810">
    <property type="entry name" value="F-box_dom"/>
</dbReference>
<reference evidence="4" key="1">
    <citation type="journal article" date="2016" name="Nature">
        <title>The genome of the seagrass Zostera marina reveals angiosperm adaptation to the sea.</title>
        <authorList>
            <person name="Olsen J.L."/>
            <person name="Rouze P."/>
            <person name="Verhelst B."/>
            <person name="Lin Y.-C."/>
            <person name="Bayer T."/>
            <person name="Collen J."/>
            <person name="Dattolo E."/>
            <person name="De Paoli E."/>
            <person name="Dittami S."/>
            <person name="Maumus F."/>
            <person name="Michel G."/>
            <person name="Kersting A."/>
            <person name="Lauritano C."/>
            <person name="Lohaus R."/>
            <person name="Toepel M."/>
            <person name="Tonon T."/>
            <person name="Vanneste K."/>
            <person name="Amirebrahimi M."/>
            <person name="Brakel J."/>
            <person name="Bostroem C."/>
            <person name="Chovatia M."/>
            <person name="Grimwood J."/>
            <person name="Jenkins J.W."/>
            <person name="Jueterbock A."/>
            <person name="Mraz A."/>
            <person name="Stam W.T."/>
            <person name="Tice H."/>
            <person name="Bornberg-Bauer E."/>
            <person name="Green P.J."/>
            <person name="Pearson G.A."/>
            <person name="Procaccini G."/>
            <person name="Duarte C.M."/>
            <person name="Schmutz J."/>
            <person name="Reusch T.B.H."/>
            <person name="Van de Peer Y."/>
        </authorList>
    </citation>
    <scope>NUCLEOTIDE SEQUENCE [LARGE SCALE GENOMIC DNA]</scope>
    <source>
        <strain evidence="4">cv. Finnish</strain>
    </source>
</reference>
<evidence type="ECO:0000259" key="1">
    <source>
        <dbReference type="Pfam" id="PF00646"/>
    </source>
</evidence>
<dbReference type="InterPro" id="IPR050354">
    <property type="entry name" value="F-box/kelch-repeat_ARATH"/>
</dbReference>
<protein>
    <submittedName>
        <fullName evidence="3">Kelch repeat-containing protein</fullName>
    </submittedName>
</protein>
<dbReference type="InterPro" id="IPR015915">
    <property type="entry name" value="Kelch-typ_b-propeller"/>
</dbReference>
<feature type="domain" description="FKB95-like N-terminal Kelch" evidence="2">
    <location>
        <begin position="89"/>
        <end position="342"/>
    </location>
</feature>
<name>A0A0K9PL55_ZOSMR</name>
<dbReference type="OMA" id="WMHGNAV"/>
<dbReference type="SUPFAM" id="SSF117281">
    <property type="entry name" value="Kelch motif"/>
    <property type="match status" value="1"/>
</dbReference>
<dbReference type="Proteomes" id="UP000036987">
    <property type="component" value="Unassembled WGS sequence"/>
</dbReference>
<dbReference type="AlphaFoldDB" id="A0A0K9PL55"/>
<organism evidence="3 4">
    <name type="scientific">Zostera marina</name>
    <name type="common">Eelgrass</name>
    <dbReference type="NCBI Taxonomy" id="29655"/>
    <lineage>
        <taxon>Eukaryota</taxon>
        <taxon>Viridiplantae</taxon>
        <taxon>Streptophyta</taxon>
        <taxon>Embryophyta</taxon>
        <taxon>Tracheophyta</taxon>
        <taxon>Spermatophyta</taxon>
        <taxon>Magnoliopsida</taxon>
        <taxon>Liliopsida</taxon>
        <taxon>Zosteraceae</taxon>
        <taxon>Zostera</taxon>
    </lineage>
</organism>
<feature type="domain" description="F-box" evidence="1">
    <location>
        <begin position="15"/>
        <end position="54"/>
    </location>
</feature>
<keyword evidence="4" id="KW-1185">Reference proteome</keyword>
<dbReference type="InterPro" id="IPR036047">
    <property type="entry name" value="F-box-like_dom_sf"/>
</dbReference>
<evidence type="ECO:0000313" key="4">
    <source>
        <dbReference type="Proteomes" id="UP000036987"/>
    </source>
</evidence>
<dbReference type="PANTHER" id="PTHR24414">
    <property type="entry name" value="F-BOX/KELCH-REPEAT PROTEIN SKIP4"/>
    <property type="match status" value="1"/>
</dbReference>
<sequence length="366" mass="40818">MISSAVVPSEEQHLLPCFPDDVSLQIICRLPLSTHPWLALISRTFRNLIHHSSLIFSVRSHLDISRRYPILTLRTPSSEYMCRYILLDSESTSSITIPSPPVATIGSACVALGPFFIVLGGSVNQIPTSKVQIFDFRVRTWNPGPRMGTSRQFPAVGIMDGSRKVYVLGGCSPLSESWAEVMDFESTEKKWEVLPSPKSLRKRWILGNAVLDGKILAVVDRGGVVFDPAMGSWGAMKHELEFKWRGRAVAVEGILYAYDSLGTIRGYNVKTDKWMEVEGLKEVPKFLAGATLTDIGERRLLAIWEWNENRKRKNLTRPTTIRVGLVEIDLVICDDGRLTGSVCRLESIHLPVPSRSTIAKCVAVEL</sequence>
<dbReference type="Gene3D" id="2.120.10.80">
    <property type="entry name" value="Kelch-type beta propeller"/>
    <property type="match status" value="1"/>
</dbReference>
<evidence type="ECO:0000259" key="2">
    <source>
        <dbReference type="Pfam" id="PF25210"/>
    </source>
</evidence>
<dbReference type="SUPFAM" id="SSF81383">
    <property type="entry name" value="F-box domain"/>
    <property type="match status" value="1"/>
</dbReference>
<dbReference type="OrthoDB" id="45365at2759"/>
<comment type="caution">
    <text evidence="3">The sequence shown here is derived from an EMBL/GenBank/DDBJ whole genome shotgun (WGS) entry which is preliminary data.</text>
</comment>
<dbReference type="EMBL" id="LFYR01000798">
    <property type="protein sequence ID" value="KMZ68972.1"/>
    <property type="molecule type" value="Genomic_DNA"/>
</dbReference>
<dbReference type="STRING" id="29655.A0A0K9PL55"/>
<dbReference type="InterPro" id="IPR057499">
    <property type="entry name" value="Kelch_FKB95"/>
</dbReference>
<dbReference type="Pfam" id="PF25210">
    <property type="entry name" value="Kelch_FKB95"/>
    <property type="match status" value="1"/>
</dbReference>